<dbReference type="EMBL" id="AHKC01019192">
    <property type="protein sequence ID" value="EKF27077.1"/>
    <property type="molecule type" value="Genomic_DNA"/>
</dbReference>
<feature type="non-terminal residue" evidence="2">
    <location>
        <position position="1"/>
    </location>
</feature>
<accession>K2NDJ8</accession>
<keyword evidence="3" id="KW-1185">Reference proteome</keyword>
<dbReference type="Proteomes" id="UP000007350">
    <property type="component" value="Unassembled WGS sequence"/>
</dbReference>
<evidence type="ECO:0000256" key="1">
    <source>
        <dbReference type="SAM" id="MobiDB-lite"/>
    </source>
</evidence>
<evidence type="ECO:0000313" key="2">
    <source>
        <dbReference type="EMBL" id="EKF27077.1"/>
    </source>
</evidence>
<comment type="caution">
    <text evidence="2">The sequence shown here is derived from an EMBL/GenBank/DDBJ whole genome shotgun (WGS) entry which is preliminary data.</text>
</comment>
<feature type="non-terminal residue" evidence="2">
    <location>
        <position position="227"/>
    </location>
</feature>
<feature type="compositionally biased region" description="Low complexity" evidence="1">
    <location>
        <begin position="62"/>
        <end position="77"/>
    </location>
</feature>
<organism evidence="2 3">
    <name type="scientific">Trypanosoma cruzi marinkellei</name>
    <dbReference type="NCBI Taxonomy" id="85056"/>
    <lineage>
        <taxon>Eukaryota</taxon>
        <taxon>Discoba</taxon>
        <taxon>Euglenozoa</taxon>
        <taxon>Kinetoplastea</taxon>
        <taxon>Metakinetoplastina</taxon>
        <taxon>Trypanosomatida</taxon>
        <taxon>Trypanosomatidae</taxon>
        <taxon>Trypanosoma</taxon>
        <taxon>Schizotrypanum</taxon>
    </lineage>
</organism>
<evidence type="ECO:0000313" key="3">
    <source>
        <dbReference type="Proteomes" id="UP000007350"/>
    </source>
</evidence>
<protein>
    <submittedName>
        <fullName evidence="2">Mucin-associated surface protein (MASP), putative</fullName>
    </submittedName>
</protein>
<feature type="compositionally biased region" description="Basic and acidic residues" evidence="1">
    <location>
        <begin position="128"/>
        <end position="146"/>
    </location>
</feature>
<proteinExistence type="predicted"/>
<name>K2NDJ8_TRYCR</name>
<dbReference type="AlphaFoldDB" id="K2NDJ8"/>
<gene>
    <name evidence="2" type="ORF">MOQ_009209</name>
</gene>
<feature type="region of interest" description="Disordered" evidence="1">
    <location>
        <begin position="27"/>
        <end position="227"/>
    </location>
</feature>
<feature type="compositionally biased region" description="Basic and acidic residues" evidence="1">
    <location>
        <begin position="104"/>
        <end position="116"/>
    </location>
</feature>
<sequence>CFNHSQYRSVYNSSLRSRYLGETELTPTGLIDSSTDSSDDGKAKPAVGSVNTDPATHGPSGGLQSSSTLSQQASTSSDNPSRSGELSEASKANLALVANAGSGRGKEPNIVDKTEQEGDGNPASDSQTEERGTDPDVSHEAPKDTEGTNSLPTPPPDNATEAEVANAGEGTAVVLTTNEGPTGNPETESENEQHSSANDVSEQPPEAAEQYEGENFNTTDKTPDEAA</sequence>
<feature type="compositionally biased region" description="Polar residues" evidence="1">
    <location>
        <begin position="174"/>
        <end position="186"/>
    </location>
</feature>
<reference evidence="2 3" key="1">
    <citation type="journal article" date="2012" name="BMC Genomics">
        <title>Comparative genomic analysis of human infective Trypanosoma cruzi lineages with the bat-restricted subspecies T. cruzi marinkellei.</title>
        <authorList>
            <person name="Franzen O."/>
            <person name="Talavera-Lopez C."/>
            <person name="Ochaya S."/>
            <person name="Butler C.E."/>
            <person name="Messenger L.A."/>
            <person name="Lewis M.D."/>
            <person name="Llewellyn M.S."/>
            <person name="Marinkelle C.J."/>
            <person name="Tyler K.M."/>
            <person name="Miles M.A."/>
            <person name="Andersson B."/>
        </authorList>
    </citation>
    <scope>NUCLEOTIDE SEQUENCE [LARGE SCALE GENOMIC DNA]</scope>
    <source>
        <strain evidence="2 3">B7</strain>
    </source>
</reference>